<proteinExistence type="predicted"/>
<dbReference type="EMBL" id="JAGMUX010000009">
    <property type="protein sequence ID" value="KAH7249062.1"/>
    <property type="molecule type" value="Genomic_DNA"/>
</dbReference>
<reference evidence="1" key="1">
    <citation type="journal article" date="2021" name="Nat. Commun.">
        <title>Genetic determinants of endophytism in the Arabidopsis root mycobiome.</title>
        <authorList>
            <person name="Mesny F."/>
            <person name="Miyauchi S."/>
            <person name="Thiergart T."/>
            <person name="Pickel B."/>
            <person name="Atanasova L."/>
            <person name="Karlsson M."/>
            <person name="Huettel B."/>
            <person name="Barry K.W."/>
            <person name="Haridas S."/>
            <person name="Chen C."/>
            <person name="Bauer D."/>
            <person name="Andreopoulos W."/>
            <person name="Pangilinan J."/>
            <person name="LaButti K."/>
            <person name="Riley R."/>
            <person name="Lipzen A."/>
            <person name="Clum A."/>
            <person name="Drula E."/>
            <person name="Henrissat B."/>
            <person name="Kohler A."/>
            <person name="Grigoriev I.V."/>
            <person name="Martin F.M."/>
            <person name="Hacquard S."/>
        </authorList>
    </citation>
    <scope>NUCLEOTIDE SEQUENCE</scope>
    <source>
        <strain evidence="1">MPI-CAGE-AT-0023</strain>
    </source>
</reference>
<evidence type="ECO:0000313" key="2">
    <source>
        <dbReference type="Proteomes" id="UP000720189"/>
    </source>
</evidence>
<sequence>MALSPSYFRVVPQCVQSLTLHALLASWQDGAEISHMIYRSLTREILAYTIPSHNEDVRDVHSEILNDMEMPRSIMLTQGLSFKQFHNGTMISGGNKCYADEHLGPLILANKCRRALVYVLIIHQLWHGGYPDLEPHRVILVN</sequence>
<dbReference type="RefSeq" id="XP_046048857.1">
    <property type="nucleotide sequence ID" value="XM_046186033.1"/>
</dbReference>
<evidence type="ECO:0000313" key="1">
    <source>
        <dbReference type="EMBL" id="KAH7249062.1"/>
    </source>
</evidence>
<dbReference type="Proteomes" id="UP000720189">
    <property type="component" value="Unassembled WGS sequence"/>
</dbReference>
<keyword evidence="2" id="KW-1185">Reference proteome</keyword>
<name>A0A9P9H235_FUSRE</name>
<organism evidence="1 2">
    <name type="scientific">Fusarium redolens</name>
    <dbReference type="NCBI Taxonomy" id="48865"/>
    <lineage>
        <taxon>Eukaryota</taxon>
        <taxon>Fungi</taxon>
        <taxon>Dikarya</taxon>
        <taxon>Ascomycota</taxon>
        <taxon>Pezizomycotina</taxon>
        <taxon>Sordariomycetes</taxon>
        <taxon>Hypocreomycetidae</taxon>
        <taxon>Hypocreales</taxon>
        <taxon>Nectriaceae</taxon>
        <taxon>Fusarium</taxon>
        <taxon>Fusarium redolens species complex</taxon>
    </lineage>
</organism>
<dbReference type="GeneID" id="70215987"/>
<comment type="caution">
    <text evidence="1">The sequence shown here is derived from an EMBL/GenBank/DDBJ whole genome shotgun (WGS) entry which is preliminary data.</text>
</comment>
<gene>
    <name evidence="1" type="ORF">BKA55DRAFT_395540</name>
</gene>
<protein>
    <submittedName>
        <fullName evidence="1">Uncharacterized protein</fullName>
    </submittedName>
</protein>
<dbReference type="AlphaFoldDB" id="A0A9P9H235"/>
<accession>A0A9P9H235</accession>